<dbReference type="InterPro" id="IPR000175">
    <property type="entry name" value="Na/ntran_symport"/>
</dbReference>
<name>A0A8S1GNF6_9PELO</name>
<feature type="binding site" evidence="7">
    <location>
        <position position="155"/>
    </location>
    <ligand>
        <name>Na(+)</name>
        <dbReference type="ChEBI" id="CHEBI:29101"/>
        <label>1</label>
    </ligand>
</feature>
<feature type="transmembrane region" description="Helical" evidence="8">
    <location>
        <begin position="12"/>
        <end position="34"/>
    </location>
</feature>
<dbReference type="EMBL" id="CAJGYM010000001">
    <property type="protein sequence ID" value="CAD6184123.1"/>
    <property type="molecule type" value="Genomic_DNA"/>
</dbReference>
<dbReference type="Pfam" id="PF00209">
    <property type="entry name" value="SNF"/>
    <property type="match status" value="1"/>
</dbReference>
<keyword evidence="2" id="KW-0813">Transport</keyword>
<evidence type="ECO:0000256" key="6">
    <source>
        <dbReference type="ARBA" id="ARBA00023136"/>
    </source>
</evidence>
<dbReference type="GO" id="GO:0005886">
    <property type="term" value="C:plasma membrane"/>
    <property type="evidence" value="ECO:0007669"/>
    <property type="project" value="TreeGrafter"/>
</dbReference>
<keyword evidence="4" id="KW-0769">Symport</keyword>
<keyword evidence="7" id="KW-0479">Metal-binding</keyword>
<dbReference type="PANTHER" id="PTHR11616">
    <property type="entry name" value="SODIUM/CHLORIDE DEPENDENT TRANSPORTER"/>
    <property type="match status" value="1"/>
</dbReference>
<organism evidence="9 10">
    <name type="scientific">Caenorhabditis auriculariae</name>
    <dbReference type="NCBI Taxonomy" id="2777116"/>
    <lineage>
        <taxon>Eukaryota</taxon>
        <taxon>Metazoa</taxon>
        <taxon>Ecdysozoa</taxon>
        <taxon>Nematoda</taxon>
        <taxon>Chromadorea</taxon>
        <taxon>Rhabditida</taxon>
        <taxon>Rhabditina</taxon>
        <taxon>Rhabditomorpha</taxon>
        <taxon>Rhabditoidea</taxon>
        <taxon>Rhabditidae</taxon>
        <taxon>Peloderinae</taxon>
        <taxon>Caenorhabditis</taxon>
    </lineage>
</organism>
<evidence type="ECO:0000256" key="4">
    <source>
        <dbReference type="ARBA" id="ARBA00022847"/>
    </source>
</evidence>
<comment type="caution">
    <text evidence="9">The sequence shown here is derived from an EMBL/GenBank/DDBJ whole genome shotgun (WGS) entry which is preliminary data.</text>
</comment>
<proteinExistence type="predicted"/>
<evidence type="ECO:0000256" key="5">
    <source>
        <dbReference type="ARBA" id="ARBA00022989"/>
    </source>
</evidence>
<feature type="transmembrane region" description="Helical" evidence="8">
    <location>
        <begin position="146"/>
        <end position="172"/>
    </location>
</feature>
<feature type="transmembrane region" description="Helical" evidence="8">
    <location>
        <begin position="297"/>
        <end position="319"/>
    </location>
</feature>
<feature type="transmembrane region" description="Helical" evidence="8">
    <location>
        <begin position="46"/>
        <end position="71"/>
    </location>
</feature>
<dbReference type="InterPro" id="IPR037272">
    <property type="entry name" value="SNS_sf"/>
</dbReference>
<feature type="transmembrane region" description="Helical" evidence="8">
    <location>
        <begin position="184"/>
        <end position="209"/>
    </location>
</feature>
<feature type="transmembrane region" description="Helical" evidence="8">
    <location>
        <begin position="83"/>
        <end position="107"/>
    </location>
</feature>
<dbReference type="OrthoDB" id="6581954at2759"/>
<protein>
    <submittedName>
        <fullName evidence="9">Uncharacterized protein</fullName>
    </submittedName>
</protein>
<keyword evidence="5 8" id="KW-1133">Transmembrane helix</keyword>
<evidence type="ECO:0000313" key="9">
    <source>
        <dbReference type="EMBL" id="CAD6184123.1"/>
    </source>
</evidence>
<keyword evidence="3 8" id="KW-0812">Transmembrane</keyword>
<accession>A0A8S1GNF6</accession>
<dbReference type="AlphaFoldDB" id="A0A8S1GNF6"/>
<feature type="transmembrane region" description="Helical" evidence="8">
    <location>
        <begin position="259"/>
        <end position="277"/>
    </location>
</feature>
<dbReference type="GO" id="GO:0006865">
    <property type="term" value="P:amino acid transport"/>
    <property type="evidence" value="ECO:0007669"/>
    <property type="project" value="TreeGrafter"/>
</dbReference>
<evidence type="ECO:0000256" key="8">
    <source>
        <dbReference type="SAM" id="Phobius"/>
    </source>
</evidence>
<dbReference type="Proteomes" id="UP000835052">
    <property type="component" value="Unassembled WGS sequence"/>
</dbReference>
<evidence type="ECO:0000256" key="7">
    <source>
        <dbReference type="PIRSR" id="PIRSR600175-1"/>
    </source>
</evidence>
<feature type="transmembrane region" description="Helical" evidence="8">
    <location>
        <begin position="215"/>
        <end position="238"/>
    </location>
</feature>
<dbReference type="GO" id="GO:0043005">
    <property type="term" value="C:neuron projection"/>
    <property type="evidence" value="ECO:0007669"/>
    <property type="project" value="TreeGrafter"/>
</dbReference>
<comment type="subcellular location">
    <subcellularLocation>
        <location evidence="1">Membrane</location>
        <topology evidence="1">Multi-pass membrane protein</topology>
    </subcellularLocation>
</comment>
<dbReference type="GO" id="GO:0046872">
    <property type="term" value="F:metal ion binding"/>
    <property type="evidence" value="ECO:0007669"/>
    <property type="project" value="UniProtKB-KW"/>
</dbReference>
<dbReference type="GO" id="GO:0098793">
    <property type="term" value="C:presynapse"/>
    <property type="evidence" value="ECO:0007669"/>
    <property type="project" value="GOC"/>
</dbReference>
<dbReference type="PRINTS" id="PR00176">
    <property type="entry name" value="NANEUSMPORT"/>
</dbReference>
<keyword evidence="7" id="KW-0915">Sodium</keyword>
<dbReference type="SUPFAM" id="SSF161070">
    <property type="entry name" value="SNF-like"/>
    <property type="match status" value="1"/>
</dbReference>
<feature type="binding site" evidence="7">
    <location>
        <position position="89"/>
    </location>
    <ligand>
        <name>Na(+)</name>
        <dbReference type="ChEBI" id="CHEBI:29101"/>
        <label>1</label>
    </ligand>
</feature>
<feature type="binding site" evidence="7">
    <location>
        <position position="159"/>
    </location>
    <ligand>
        <name>Na(+)</name>
        <dbReference type="ChEBI" id="CHEBI:29101"/>
        <label>1</label>
    </ligand>
</feature>
<feature type="binding site" evidence="7">
    <location>
        <position position="57"/>
    </location>
    <ligand>
        <name>Na(+)</name>
        <dbReference type="ChEBI" id="CHEBI:29101"/>
        <label>1</label>
    </ligand>
</feature>
<gene>
    <name evidence="9" type="ORF">CAUJ_LOCUS42</name>
</gene>
<evidence type="ECO:0000256" key="3">
    <source>
        <dbReference type="ARBA" id="ARBA00022692"/>
    </source>
</evidence>
<evidence type="ECO:0000256" key="2">
    <source>
        <dbReference type="ARBA" id="ARBA00022448"/>
    </source>
</evidence>
<keyword evidence="6 8" id="KW-0472">Membrane</keyword>
<evidence type="ECO:0000313" key="10">
    <source>
        <dbReference type="Proteomes" id="UP000835052"/>
    </source>
</evidence>
<dbReference type="PROSITE" id="PS50267">
    <property type="entry name" value="NA_NEUROTRAN_SYMP_3"/>
    <property type="match status" value="1"/>
</dbReference>
<sequence>MVWVTATAPYFVLTCLFIRGITLPGAGKGIYYYLTPDFSKLSDPTVWSAAATQIFFSLGPGFGVLLALSSYNDFNNNCYRDAVVTTTINCLTSFFSGFVIFSTLGYMSQLTNKEVHEVVGDHDASLIFIVYPQALASMSYSSVWSFIFFVMLITLGIDSTFAGIEALITGFCDESRLLTKHRKWFVLVICIVYYFGSFPAISYGGQYIIPFLDDYGVSLSVLFIVTCEMIAVCWFYGISAFSNDIKAMLGFYPGIYWRVCWTCCPIFISIIFLMTVYNTSFAPLQLAEYTYPTWSVALGWFLRSLSVLSVPICAIVILFQGKGTLMERLRWATTPQQRRGSVTSLVADPTQIIDSSLLDPVHTLTQV</sequence>
<dbReference type="GO" id="GO:0051378">
    <property type="term" value="F:serotonin binding"/>
    <property type="evidence" value="ECO:0007669"/>
    <property type="project" value="TreeGrafter"/>
</dbReference>
<feature type="binding site" evidence="7">
    <location>
        <position position="158"/>
    </location>
    <ligand>
        <name>Na(+)</name>
        <dbReference type="ChEBI" id="CHEBI:29101"/>
        <label>1</label>
    </ligand>
</feature>
<keyword evidence="10" id="KW-1185">Reference proteome</keyword>
<dbReference type="PANTHER" id="PTHR11616:SF279">
    <property type="entry name" value="SODIUM-DEPENDENT SEROTONIN TRANSPORTER"/>
    <property type="match status" value="1"/>
</dbReference>
<reference evidence="9" key="1">
    <citation type="submission" date="2020-10" db="EMBL/GenBank/DDBJ databases">
        <authorList>
            <person name="Kikuchi T."/>
        </authorList>
    </citation>
    <scope>NUCLEOTIDE SEQUENCE</scope>
    <source>
        <strain evidence="9">NKZ352</strain>
    </source>
</reference>
<evidence type="ECO:0000256" key="1">
    <source>
        <dbReference type="ARBA" id="ARBA00004141"/>
    </source>
</evidence>
<dbReference type="GO" id="GO:0005335">
    <property type="term" value="F:serotonin:sodium:chloride symporter activity"/>
    <property type="evidence" value="ECO:0007669"/>
    <property type="project" value="TreeGrafter"/>
</dbReference>